<dbReference type="EMBL" id="GBXM01042229">
    <property type="protein sequence ID" value="JAH66348.1"/>
    <property type="molecule type" value="Transcribed_RNA"/>
</dbReference>
<proteinExistence type="predicted"/>
<reference evidence="1" key="1">
    <citation type="submission" date="2014-11" db="EMBL/GenBank/DDBJ databases">
        <authorList>
            <person name="Amaro Gonzalez C."/>
        </authorList>
    </citation>
    <scope>NUCLEOTIDE SEQUENCE</scope>
</reference>
<organism evidence="1">
    <name type="scientific">Anguilla anguilla</name>
    <name type="common">European freshwater eel</name>
    <name type="synonym">Muraena anguilla</name>
    <dbReference type="NCBI Taxonomy" id="7936"/>
    <lineage>
        <taxon>Eukaryota</taxon>
        <taxon>Metazoa</taxon>
        <taxon>Chordata</taxon>
        <taxon>Craniata</taxon>
        <taxon>Vertebrata</taxon>
        <taxon>Euteleostomi</taxon>
        <taxon>Actinopterygii</taxon>
        <taxon>Neopterygii</taxon>
        <taxon>Teleostei</taxon>
        <taxon>Anguilliformes</taxon>
        <taxon>Anguillidae</taxon>
        <taxon>Anguilla</taxon>
    </lineage>
</organism>
<reference evidence="1" key="2">
    <citation type="journal article" date="2015" name="Fish Shellfish Immunol.">
        <title>Early steps in the European eel (Anguilla anguilla)-Vibrio vulnificus interaction in the gills: Role of the RtxA13 toxin.</title>
        <authorList>
            <person name="Callol A."/>
            <person name="Pajuelo D."/>
            <person name="Ebbesson L."/>
            <person name="Teles M."/>
            <person name="MacKenzie S."/>
            <person name="Amaro C."/>
        </authorList>
    </citation>
    <scope>NUCLEOTIDE SEQUENCE</scope>
</reference>
<dbReference type="AlphaFoldDB" id="A0A0E9UN29"/>
<name>A0A0E9UN29_ANGAN</name>
<evidence type="ECO:0000313" key="1">
    <source>
        <dbReference type="EMBL" id="JAH66348.1"/>
    </source>
</evidence>
<sequence>MFQLKLSLKLRFLWKCDEKLPLSHIFLHNLPVVSQTIL</sequence>
<protein>
    <submittedName>
        <fullName evidence="1">Uncharacterized protein</fullName>
    </submittedName>
</protein>
<accession>A0A0E9UN29</accession>